<reference evidence="2" key="1">
    <citation type="journal article" date="2023" name="Mol. Phylogenet. Evol.">
        <title>Genome-scale phylogeny and comparative genomics of the fungal order Sordariales.</title>
        <authorList>
            <person name="Hensen N."/>
            <person name="Bonometti L."/>
            <person name="Westerberg I."/>
            <person name="Brannstrom I.O."/>
            <person name="Guillou S."/>
            <person name="Cros-Aarteil S."/>
            <person name="Calhoun S."/>
            <person name="Haridas S."/>
            <person name="Kuo A."/>
            <person name="Mondo S."/>
            <person name="Pangilinan J."/>
            <person name="Riley R."/>
            <person name="LaButti K."/>
            <person name="Andreopoulos B."/>
            <person name="Lipzen A."/>
            <person name="Chen C."/>
            <person name="Yan M."/>
            <person name="Daum C."/>
            <person name="Ng V."/>
            <person name="Clum A."/>
            <person name="Steindorff A."/>
            <person name="Ohm R.A."/>
            <person name="Martin F."/>
            <person name="Silar P."/>
            <person name="Natvig D.O."/>
            <person name="Lalanne C."/>
            <person name="Gautier V."/>
            <person name="Ament-Velasquez S.L."/>
            <person name="Kruys A."/>
            <person name="Hutchinson M.I."/>
            <person name="Powell A.J."/>
            <person name="Barry K."/>
            <person name="Miller A.N."/>
            <person name="Grigoriev I.V."/>
            <person name="Debuchy R."/>
            <person name="Gladieux P."/>
            <person name="Hiltunen Thoren M."/>
            <person name="Johannesson H."/>
        </authorList>
    </citation>
    <scope>NUCLEOTIDE SEQUENCE</scope>
    <source>
        <strain evidence="2">CBS 359.72</strain>
    </source>
</reference>
<accession>A0AAN7CRL3</accession>
<keyword evidence="3" id="KW-1185">Reference proteome</keyword>
<evidence type="ECO:0000313" key="2">
    <source>
        <dbReference type="EMBL" id="KAK4247018.1"/>
    </source>
</evidence>
<organism evidence="2 3">
    <name type="scientific">Corynascus novoguineensis</name>
    <dbReference type="NCBI Taxonomy" id="1126955"/>
    <lineage>
        <taxon>Eukaryota</taxon>
        <taxon>Fungi</taxon>
        <taxon>Dikarya</taxon>
        <taxon>Ascomycota</taxon>
        <taxon>Pezizomycotina</taxon>
        <taxon>Sordariomycetes</taxon>
        <taxon>Sordariomycetidae</taxon>
        <taxon>Sordariales</taxon>
        <taxon>Chaetomiaceae</taxon>
        <taxon>Corynascus</taxon>
    </lineage>
</organism>
<name>A0AAN7CRL3_9PEZI</name>
<dbReference type="AlphaFoldDB" id="A0AAN7CRL3"/>
<gene>
    <name evidence="2" type="ORF">C7999DRAFT_32599</name>
</gene>
<sequence length="330" mass="37846">MSDNDITVPDGDITMSEVDTVGDLETGFEIEDDDGNRDDYDIPLPPVPALQFRLAMERDLDVLEKMSDDAAKLDPDSYRGFQKQCRPTGYLLALLRTTKMYTENNFFTCVVAECASDDHPLIPQGTILGYSVWGWVEYLEDDEGGVTVRMGMLPRVLELWDKYLPDCERPTEYPYYRPRVVQHRVMPESGLRGRRMRSKQPHYWALHDVEWDRRFGSECDIEGQLIRWGCRIADEEQLWLCVLRWPLHRSGEFMVQGFADCEMLPDYLLVDLGGVEQSLRMIRMRRKPQSREEIAPAGTESGDRGRALSSPNDGKDEDLSGSSNSTISEE</sequence>
<dbReference type="Proteomes" id="UP001303647">
    <property type="component" value="Unassembled WGS sequence"/>
</dbReference>
<protein>
    <submittedName>
        <fullName evidence="2">Uncharacterized protein</fullName>
    </submittedName>
</protein>
<reference evidence="2" key="2">
    <citation type="submission" date="2023-05" db="EMBL/GenBank/DDBJ databases">
        <authorList>
            <consortium name="Lawrence Berkeley National Laboratory"/>
            <person name="Steindorff A."/>
            <person name="Hensen N."/>
            <person name="Bonometti L."/>
            <person name="Westerberg I."/>
            <person name="Brannstrom I.O."/>
            <person name="Guillou S."/>
            <person name="Cros-Aarteil S."/>
            <person name="Calhoun S."/>
            <person name="Haridas S."/>
            <person name="Kuo A."/>
            <person name="Mondo S."/>
            <person name="Pangilinan J."/>
            <person name="Riley R."/>
            <person name="Labutti K."/>
            <person name="Andreopoulos B."/>
            <person name="Lipzen A."/>
            <person name="Chen C."/>
            <person name="Yanf M."/>
            <person name="Daum C."/>
            <person name="Ng V."/>
            <person name="Clum A."/>
            <person name="Ohm R."/>
            <person name="Martin F."/>
            <person name="Silar P."/>
            <person name="Natvig D."/>
            <person name="Lalanne C."/>
            <person name="Gautier V."/>
            <person name="Ament-Velasquez S.L."/>
            <person name="Kruys A."/>
            <person name="Hutchinson M.I."/>
            <person name="Powell A.J."/>
            <person name="Barry K."/>
            <person name="Miller A.N."/>
            <person name="Grigoriev I.V."/>
            <person name="Debuchy R."/>
            <person name="Gladieux P."/>
            <person name="Thoren M.H."/>
            <person name="Johannesson H."/>
        </authorList>
    </citation>
    <scope>NUCLEOTIDE SEQUENCE</scope>
    <source>
        <strain evidence="2">CBS 359.72</strain>
    </source>
</reference>
<proteinExistence type="predicted"/>
<feature type="region of interest" description="Disordered" evidence="1">
    <location>
        <begin position="285"/>
        <end position="330"/>
    </location>
</feature>
<comment type="caution">
    <text evidence="2">The sequence shown here is derived from an EMBL/GenBank/DDBJ whole genome shotgun (WGS) entry which is preliminary data.</text>
</comment>
<evidence type="ECO:0000313" key="3">
    <source>
        <dbReference type="Proteomes" id="UP001303647"/>
    </source>
</evidence>
<feature type="compositionally biased region" description="Polar residues" evidence="1">
    <location>
        <begin position="320"/>
        <end position="330"/>
    </location>
</feature>
<evidence type="ECO:0000256" key="1">
    <source>
        <dbReference type="SAM" id="MobiDB-lite"/>
    </source>
</evidence>
<dbReference type="EMBL" id="MU857662">
    <property type="protein sequence ID" value="KAK4247018.1"/>
    <property type="molecule type" value="Genomic_DNA"/>
</dbReference>